<keyword evidence="4" id="KW-0732">Signal</keyword>
<accession>A0A2K8NC63</accession>
<feature type="region of interest" description="Disordered" evidence="8">
    <location>
        <begin position="1"/>
        <end position="40"/>
    </location>
</feature>
<evidence type="ECO:0000259" key="10">
    <source>
        <dbReference type="Pfam" id="PF25198"/>
    </source>
</evidence>
<dbReference type="KEGG" id="kyr:CVV65_15400"/>
<dbReference type="InterPro" id="IPR008844">
    <property type="entry name" value="Spore_GerAC-like"/>
</dbReference>
<keyword evidence="5" id="KW-0472">Membrane</keyword>
<feature type="region of interest" description="Disordered" evidence="8">
    <location>
        <begin position="425"/>
        <end position="448"/>
    </location>
</feature>
<feature type="compositionally biased region" description="Basic and acidic residues" evidence="8">
    <location>
        <begin position="1"/>
        <end position="12"/>
    </location>
</feature>
<evidence type="ECO:0008006" key="13">
    <source>
        <dbReference type="Google" id="ProtNLM"/>
    </source>
</evidence>
<evidence type="ECO:0000256" key="7">
    <source>
        <dbReference type="ARBA" id="ARBA00023288"/>
    </source>
</evidence>
<evidence type="ECO:0000256" key="5">
    <source>
        <dbReference type="ARBA" id="ARBA00023136"/>
    </source>
</evidence>
<dbReference type="InterPro" id="IPR046953">
    <property type="entry name" value="Spore_GerAC-like_C"/>
</dbReference>
<evidence type="ECO:0000256" key="4">
    <source>
        <dbReference type="ARBA" id="ARBA00022729"/>
    </source>
</evidence>
<reference evidence="12" key="1">
    <citation type="submission" date="2017-11" db="EMBL/GenBank/DDBJ databases">
        <title>Complete Genome Sequence of Kyrpidia sp. Strain EA-1, a thermophilic, hydrogen-oxidizing Bacterium, isolated from the Azores.</title>
        <authorList>
            <person name="Reiner J.E."/>
            <person name="Lapp C.J."/>
            <person name="Bunk B."/>
            <person name="Gescher J."/>
        </authorList>
    </citation>
    <scope>NUCLEOTIDE SEQUENCE [LARGE SCALE GENOMIC DNA]</scope>
    <source>
        <strain evidence="12">EA-1</strain>
    </source>
</reference>
<dbReference type="Proteomes" id="UP000231932">
    <property type="component" value="Chromosome"/>
</dbReference>
<keyword evidence="3" id="KW-0309">Germination</keyword>
<dbReference type="AlphaFoldDB" id="A0A2K8NC63"/>
<evidence type="ECO:0000256" key="8">
    <source>
        <dbReference type="SAM" id="MobiDB-lite"/>
    </source>
</evidence>
<dbReference type="InterPro" id="IPR057336">
    <property type="entry name" value="GerAC_N"/>
</dbReference>
<dbReference type="GO" id="GO:0016020">
    <property type="term" value="C:membrane"/>
    <property type="evidence" value="ECO:0007669"/>
    <property type="project" value="UniProtKB-SubCell"/>
</dbReference>
<dbReference type="GO" id="GO:0009847">
    <property type="term" value="P:spore germination"/>
    <property type="evidence" value="ECO:0007669"/>
    <property type="project" value="InterPro"/>
</dbReference>
<comment type="subcellular location">
    <subcellularLocation>
        <location evidence="1">Membrane</location>
        <topology evidence="1">Lipid-anchor</topology>
    </subcellularLocation>
</comment>
<dbReference type="Pfam" id="PF05504">
    <property type="entry name" value="Spore_GerAC"/>
    <property type="match status" value="1"/>
</dbReference>
<comment type="similarity">
    <text evidence="2">Belongs to the GerABKC lipoprotein family.</text>
</comment>
<keyword evidence="6" id="KW-0564">Palmitate</keyword>
<feature type="domain" description="Spore germination GerAC-like C-terminal" evidence="9">
    <location>
        <begin position="256"/>
        <end position="424"/>
    </location>
</feature>
<dbReference type="NCBIfam" id="TIGR02887">
    <property type="entry name" value="spore_ger_x_C"/>
    <property type="match status" value="1"/>
</dbReference>
<feature type="domain" description="Spore germination protein N-terminal" evidence="10">
    <location>
        <begin position="64"/>
        <end position="246"/>
    </location>
</feature>
<dbReference type="Gene3D" id="3.30.300.210">
    <property type="entry name" value="Nutrient germinant receptor protein C, domain 3"/>
    <property type="match status" value="1"/>
</dbReference>
<keyword evidence="7" id="KW-0449">Lipoprotein</keyword>
<keyword evidence="12" id="KW-1185">Reference proteome</keyword>
<organism evidence="11 12">
    <name type="scientific">Kyrpidia spormannii</name>
    <dbReference type="NCBI Taxonomy" id="2055160"/>
    <lineage>
        <taxon>Bacteria</taxon>
        <taxon>Bacillati</taxon>
        <taxon>Bacillota</taxon>
        <taxon>Bacilli</taxon>
        <taxon>Bacillales</taxon>
        <taxon>Alicyclobacillaceae</taxon>
        <taxon>Kyrpidia</taxon>
    </lineage>
</organism>
<dbReference type="Pfam" id="PF25198">
    <property type="entry name" value="Spore_GerAC_N"/>
    <property type="match status" value="1"/>
</dbReference>
<evidence type="ECO:0000259" key="9">
    <source>
        <dbReference type="Pfam" id="PF05504"/>
    </source>
</evidence>
<evidence type="ECO:0000256" key="3">
    <source>
        <dbReference type="ARBA" id="ARBA00022544"/>
    </source>
</evidence>
<dbReference type="EMBL" id="CP024955">
    <property type="protein sequence ID" value="ATY86140.1"/>
    <property type="molecule type" value="Genomic_DNA"/>
</dbReference>
<dbReference type="InterPro" id="IPR038501">
    <property type="entry name" value="Spore_GerAC_C_sf"/>
</dbReference>
<evidence type="ECO:0000256" key="1">
    <source>
        <dbReference type="ARBA" id="ARBA00004635"/>
    </source>
</evidence>
<proteinExistence type="inferred from homology"/>
<sequence>MVVHEKAPKDVRNGGPHPQRGHPSSSAGDSRGGPAVKRTGGGWPKKSGWLIVVLFAIVLTGCWDRVEVTDLALVIGMGIDDAGQNGVDVTVQLLSPTGQTIGGEQGQGTMGGSDSSGKRAFINYQQRGKTVQEALDRLYRVLPRRPFVAHNTVVVFGRRYAEKGFDQALDYIERERNFRRSQMFVVTSGTARELLDVQTSPERVNARGLRKLVDQQLRTSITEPSVELRVVNDLLSPSQSPVMAWIDPVNNEPRVMGVGLFQGGKLVDLLPARESQGLMWLLGRSGQAFIHIPCPGGSPSSTSQRLSVRLINTKLHVDPVMTPSGVVFRVRGYGQGEVDAVCEGETPTPERMREWGQQVAQYMETEMDRTLQRLKAKHVDAAQFGNRLFRRNPELWRSVARRWPELFSKCRAEYDLQINLQRSGMISQSPLEDRSPENYPPRQGHGRR</sequence>
<protein>
    <recommendedName>
        <fullName evidence="13">Ger(X)C family spore germination protein</fullName>
    </recommendedName>
</protein>
<evidence type="ECO:0000313" key="12">
    <source>
        <dbReference type="Proteomes" id="UP000231932"/>
    </source>
</evidence>
<name>A0A2K8NC63_9BACL</name>
<gene>
    <name evidence="11" type="ORF">CVV65_15400</name>
</gene>
<evidence type="ECO:0000256" key="6">
    <source>
        <dbReference type="ARBA" id="ARBA00023139"/>
    </source>
</evidence>
<evidence type="ECO:0000313" key="11">
    <source>
        <dbReference type="EMBL" id="ATY86140.1"/>
    </source>
</evidence>
<dbReference type="PANTHER" id="PTHR35789:SF1">
    <property type="entry name" value="SPORE GERMINATION PROTEIN B3"/>
    <property type="match status" value="1"/>
</dbReference>
<dbReference type="PANTHER" id="PTHR35789">
    <property type="entry name" value="SPORE GERMINATION PROTEIN B3"/>
    <property type="match status" value="1"/>
</dbReference>
<evidence type="ECO:0000256" key="2">
    <source>
        <dbReference type="ARBA" id="ARBA00007886"/>
    </source>
</evidence>